<dbReference type="SMART" id="SM00504">
    <property type="entry name" value="Ubox"/>
    <property type="match status" value="1"/>
</dbReference>
<gene>
    <name evidence="9" type="ORF">ZOSMA_283G00200</name>
</gene>
<dbReference type="FunFam" id="3.30.40.10:FF:000455">
    <property type="entry name" value="RING-type E3 ubiquitin transferase"/>
    <property type="match status" value="1"/>
</dbReference>
<name>A0A0K9PF67_ZOSMR</name>
<dbReference type="InterPro" id="IPR003613">
    <property type="entry name" value="Ubox_domain"/>
</dbReference>
<dbReference type="GO" id="GO:0005737">
    <property type="term" value="C:cytoplasm"/>
    <property type="evidence" value="ECO:0000318"/>
    <property type="project" value="GO_Central"/>
</dbReference>
<dbReference type="GO" id="GO:0005634">
    <property type="term" value="C:nucleus"/>
    <property type="evidence" value="ECO:0000318"/>
    <property type="project" value="GO_Central"/>
</dbReference>
<feature type="repeat" description="ARM" evidence="6">
    <location>
        <begin position="532"/>
        <end position="574"/>
    </location>
</feature>
<keyword evidence="10" id="KW-1185">Reference proteome</keyword>
<dbReference type="InterPro" id="IPR000225">
    <property type="entry name" value="Armadillo"/>
</dbReference>
<proteinExistence type="predicted"/>
<dbReference type="Pfam" id="PF25598">
    <property type="entry name" value="ARM_PUB"/>
    <property type="match status" value="1"/>
</dbReference>
<dbReference type="AlphaFoldDB" id="A0A0K9PF67"/>
<evidence type="ECO:0000313" key="9">
    <source>
        <dbReference type="EMBL" id="KMZ66897.1"/>
    </source>
</evidence>
<dbReference type="InterPro" id="IPR058678">
    <property type="entry name" value="ARM_PUB"/>
</dbReference>
<evidence type="ECO:0000259" key="8">
    <source>
        <dbReference type="PROSITE" id="PS51698"/>
    </source>
</evidence>
<sequence length="741" mass="82069">MAAVAPGPMGIFNHRRNKSPLTGSFFAPVDLENMSLLDAIASISSELITIASPAIPFQRRNIRSLILKVRSFLLIFESLRANYGPDISLPSTSTLCFKELYISLYRAKFLLEYCSQSSRLWLLLMNCQVSGYFRDLTLELCTLLDVFPSYYGNHGQDLPLSLHLFQQIDLLRSQTKRSTLYIDPNDENLRLKIYEFLDDFENGNSPSEEQLRTVYVRRLGIHNARVCKAEMEFLEEQIYNQEDELNPTVLDGVVALTRYARFLLFGFGPDVDFRKFGSFAKTNSMKGKVLQDIGDGDSETYVTIPKDFLCPISLDLMTDPVVVSTGQTYDRDSIRRWMDEGHNTCPNSGQVFASKRLVPNRALRNLIYQWCAVNYVVYDSPETLDNSDVVVVFSACKPALEANRFTTRLLVQLLSKGSNEAKTTAARELRLLARTAKENRAYIAEAGAIPFLRDLLWMESPVAQENAVTALLNLSIHNKNKSKIMDEEDCLKAIVYVLINGLTTESKENAAATLFSLSAVHNYKKRITDEDGAVEELATLLMDGTTRGKKDAVTALFNLSTHNDSVVKMVESGAATALVASLEIETVAEEAAGALSLLMRHKIVAETVAAGNDAIPGLVGLMRRGTPKAKENAVAALFEMCHSGGAKVTEKVSLTPPIAGLIKNLLFSGTKRARRKAASLARCFTKHEMSGALQYAGWDVQFPLRSRSVRRSIYLPEAANSESSSADGPVSVAPTPMSTFC</sequence>
<dbReference type="PROSITE" id="PS51698">
    <property type="entry name" value="U_BOX"/>
    <property type="match status" value="1"/>
</dbReference>
<dbReference type="PANTHER" id="PTHR23315:SF266">
    <property type="entry name" value="U-BOX DOMAIN-CONTAINING PROTEIN 17"/>
    <property type="match status" value="1"/>
</dbReference>
<dbReference type="GO" id="GO:0016567">
    <property type="term" value="P:protein ubiquitination"/>
    <property type="evidence" value="ECO:0007669"/>
    <property type="project" value="UniProtKB-UniPathway"/>
</dbReference>
<accession>A0A0K9PF67</accession>
<evidence type="ECO:0000313" key="10">
    <source>
        <dbReference type="Proteomes" id="UP000036987"/>
    </source>
</evidence>
<evidence type="ECO:0000256" key="7">
    <source>
        <dbReference type="SAM" id="MobiDB-lite"/>
    </source>
</evidence>
<comment type="caution">
    <text evidence="9">The sequence shown here is derived from an EMBL/GenBank/DDBJ whole genome shotgun (WGS) entry which is preliminary data.</text>
</comment>
<dbReference type="SMART" id="SM00185">
    <property type="entry name" value="ARM"/>
    <property type="match status" value="5"/>
</dbReference>
<comment type="pathway">
    <text evidence="2">Protein modification; protein ubiquitination.</text>
</comment>
<dbReference type="Proteomes" id="UP000036987">
    <property type="component" value="Unassembled WGS sequence"/>
</dbReference>
<organism evidence="9 10">
    <name type="scientific">Zostera marina</name>
    <name type="common">Eelgrass</name>
    <dbReference type="NCBI Taxonomy" id="29655"/>
    <lineage>
        <taxon>Eukaryota</taxon>
        <taxon>Viridiplantae</taxon>
        <taxon>Streptophyta</taxon>
        <taxon>Embryophyta</taxon>
        <taxon>Tracheophyta</taxon>
        <taxon>Spermatophyta</taxon>
        <taxon>Magnoliopsida</taxon>
        <taxon>Liliopsida</taxon>
        <taxon>Zosteraceae</taxon>
        <taxon>Zostera</taxon>
    </lineage>
</organism>
<dbReference type="PANTHER" id="PTHR23315">
    <property type="entry name" value="U BOX DOMAIN-CONTAINING"/>
    <property type="match status" value="1"/>
</dbReference>
<evidence type="ECO:0000256" key="4">
    <source>
        <dbReference type="ARBA" id="ARBA00022679"/>
    </source>
</evidence>
<evidence type="ECO:0000256" key="6">
    <source>
        <dbReference type="PROSITE-ProRule" id="PRU00259"/>
    </source>
</evidence>
<dbReference type="UniPathway" id="UPA00143"/>
<dbReference type="STRING" id="29655.A0A0K9PF67"/>
<dbReference type="CDD" id="cd16664">
    <property type="entry name" value="RING-Ubox_PUB"/>
    <property type="match status" value="1"/>
</dbReference>
<evidence type="ECO:0000256" key="3">
    <source>
        <dbReference type="ARBA" id="ARBA00012483"/>
    </source>
</evidence>
<feature type="region of interest" description="Disordered" evidence="7">
    <location>
        <begin position="720"/>
        <end position="741"/>
    </location>
</feature>
<dbReference type="InterPro" id="IPR013083">
    <property type="entry name" value="Znf_RING/FYVE/PHD"/>
</dbReference>
<dbReference type="InterPro" id="IPR011989">
    <property type="entry name" value="ARM-like"/>
</dbReference>
<comment type="catalytic activity">
    <reaction evidence="1">
        <text>S-ubiquitinyl-[E2 ubiquitin-conjugating enzyme]-L-cysteine + [acceptor protein]-L-lysine = [E2 ubiquitin-conjugating enzyme]-L-cysteine + N(6)-ubiquitinyl-[acceptor protein]-L-lysine.</text>
        <dbReference type="EC" id="2.3.2.27"/>
    </reaction>
</comment>
<keyword evidence="4" id="KW-0808">Transferase</keyword>
<dbReference type="Gene3D" id="3.30.40.10">
    <property type="entry name" value="Zinc/RING finger domain, C3HC4 (zinc finger)"/>
    <property type="match status" value="1"/>
</dbReference>
<dbReference type="EMBL" id="LFYR01000940">
    <property type="protein sequence ID" value="KMZ66897.1"/>
    <property type="molecule type" value="Genomic_DNA"/>
</dbReference>
<evidence type="ECO:0000256" key="5">
    <source>
        <dbReference type="ARBA" id="ARBA00022786"/>
    </source>
</evidence>
<dbReference type="FunFam" id="1.25.10.10:FF:000491">
    <property type="entry name" value="RING-type E3 ubiquitin transferase"/>
    <property type="match status" value="1"/>
</dbReference>
<dbReference type="OrthoDB" id="629492at2759"/>
<dbReference type="InterPro" id="IPR016024">
    <property type="entry name" value="ARM-type_fold"/>
</dbReference>
<dbReference type="GO" id="GO:0061630">
    <property type="term" value="F:ubiquitin protein ligase activity"/>
    <property type="evidence" value="ECO:0007669"/>
    <property type="project" value="UniProtKB-EC"/>
</dbReference>
<dbReference type="SUPFAM" id="SSF57850">
    <property type="entry name" value="RING/U-box"/>
    <property type="match status" value="1"/>
</dbReference>
<reference evidence="10" key="1">
    <citation type="journal article" date="2016" name="Nature">
        <title>The genome of the seagrass Zostera marina reveals angiosperm adaptation to the sea.</title>
        <authorList>
            <person name="Olsen J.L."/>
            <person name="Rouze P."/>
            <person name="Verhelst B."/>
            <person name="Lin Y.-C."/>
            <person name="Bayer T."/>
            <person name="Collen J."/>
            <person name="Dattolo E."/>
            <person name="De Paoli E."/>
            <person name="Dittami S."/>
            <person name="Maumus F."/>
            <person name="Michel G."/>
            <person name="Kersting A."/>
            <person name="Lauritano C."/>
            <person name="Lohaus R."/>
            <person name="Toepel M."/>
            <person name="Tonon T."/>
            <person name="Vanneste K."/>
            <person name="Amirebrahimi M."/>
            <person name="Brakel J."/>
            <person name="Bostroem C."/>
            <person name="Chovatia M."/>
            <person name="Grimwood J."/>
            <person name="Jenkins J.W."/>
            <person name="Jueterbock A."/>
            <person name="Mraz A."/>
            <person name="Stam W.T."/>
            <person name="Tice H."/>
            <person name="Bornberg-Bauer E."/>
            <person name="Green P.J."/>
            <person name="Pearson G.A."/>
            <person name="Procaccini G."/>
            <person name="Duarte C.M."/>
            <person name="Schmutz J."/>
            <person name="Reusch T.B.H."/>
            <person name="Van de Peer Y."/>
        </authorList>
    </citation>
    <scope>NUCLEOTIDE SEQUENCE [LARGE SCALE GENOMIC DNA]</scope>
    <source>
        <strain evidence="10">cv. Finnish</strain>
    </source>
</reference>
<evidence type="ECO:0000256" key="1">
    <source>
        <dbReference type="ARBA" id="ARBA00000900"/>
    </source>
</evidence>
<dbReference type="Pfam" id="PF04564">
    <property type="entry name" value="U-box"/>
    <property type="match status" value="1"/>
</dbReference>
<protein>
    <recommendedName>
        <fullName evidence="3">RING-type E3 ubiquitin transferase</fullName>
        <ecNumber evidence="3">2.3.2.27</ecNumber>
    </recommendedName>
</protein>
<dbReference type="EC" id="2.3.2.27" evidence="3"/>
<evidence type="ECO:0000256" key="2">
    <source>
        <dbReference type="ARBA" id="ARBA00004906"/>
    </source>
</evidence>
<dbReference type="Gene3D" id="1.25.10.10">
    <property type="entry name" value="Leucine-rich Repeat Variant"/>
    <property type="match status" value="2"/>
</dbReference>
<dbReference type="SUPFAM" id="SSF48371">
    <property type="entry name" value="ARM repeat"/>
    <property type="match status" value="1"/>
</dbReference>
<dbReference type="PROSITE" id="PS50176">
    <property type="entry name" value="ARM_REPEAT"/>
    <property type="match status" value="1"/>
</dbReference>
<feature type="domain" description="U-box" evidence="8">
    <location>
        <begin position="303"/>
        <end position="377"/>
    </location>
</feature>
<dbReference type="InterPro" id="IPR045210">
    <property type="entry name" value="RING-Ubox_PUB"/>
</dbReference>
<keyword evidence="5" id="KW-0833">Ubl conjugation pathway</keyword>
<dbReference type="OMA" id="THTDNCV"/>